<gene>
    <name evidence="1" type="ORF">FB471_0874</name>
</gene>
<dbReference type="EMBL" id="VFML01000001">
    <property type="protein sequence ID" value="TQJ01209.1"/>
    <property type="molecule type" value="Genomic_DNA"/>
</dbReference>
<name>A0A542DDQ8_AMYCI</name>
<reference evidence="1 2" key="1">
    <citation type="submission" date="2019-06" db="EMBL/GenBank/DDBJ databases">
        <title>Sequencing the genomes of 1000 actinobacteria strains.</title>
        <authorList>
            <person name="Klenk H.-P."/>
        </authorList>
    </citation>
    <scope>NUCLEOTIDE SEQUENCE [LARGE SCALE GENOMIC DNA]</scope>
    <source>
        <strain evidence="1 2">DSM 45679</strain>
    </source>
</reference>
<evidence type="ECO:0000313" key="1">
    <source>
        <dbReference type="EMBL" id="TQJ01209.1"/>
    </source>
</evidence>
<dbReference type="AlphaFoldDB" id="A0A542DDQ8"/>
<dbReference type="OrthoDB" id="9782160at2"/>
<comment type="caution">
    <text evidence="1">The sequence shown here is derived from an EMBL/GenBank/DDBJ whole genome shotgun (WGS) entry which is preliminary data.</text>
</comment>
<accession>A0A542DDQ8</accession>
<dbReference type="Proteomes" id="UP000320876">
    <property type="component" value="Unassembled WGS sequence"/>
</dbReference>
<keyword evidence="2" id="KW-1185">Reference proteome</keyword>
<protein>
    <submittedName>
        <fullName evidence="1">Uncharacterized protein</fullName>
    </submittedName>
</protein>
<dbReference type="RefSeq" id="WP_141996046.1">
    <property type="nucleotide sequence ID" value="NZ_VFML01000001.1"/>
</dbReference>
<sequence length="60" mass="6463">MTLHNELTRDGLAATWARGAFRDAADLLDTTIDGTTMLADAIGRFEAGMRQRGGESSPRP</sequence>
<evidence type="ECO:0000313" key="2">
    <source>
        <dbReference type="Proteomes" id="UP000320876"/>
    </source>
</evidence>
<proteinExistence type="predicted"/>
<organism evidence="1 2">
    <name type="scientific">Amycolatopsis cihanbeyliensis</name>
    <dbReference type="NCBI Taxonomy" id="1128664"/>
    <lineage>
        <taxon>Bacteria</taxon>
        <taxon>Bacillati</taxon>
        <taxon>Actinomycetota</taxon>
        <taxon>Actinomycetes</taxon>
        <taxon>Pseudonocardiales</taxon>
        <taxon>Pseudonocardiaceae</taxon>
        <taxon>Amycolatopsis</taxon>
    </lineage>
</organism>